<feature type="compositionally biased region" description="Polar residues" evidence="5">
    <location>
        <begin position="117"/>
        <end position="126"/>
    </location>
</feature>
<dbReference type="Proteomes" id="UP000054560">
    <property type="component" value="Unassembled WGS sequence"/>
</dbReference>
<dbReference type="InterPro" id="IPR003689">
    <property type="entry name" value="ZIP"/>
</dbReference>
<feature type="region of interest" description="Disordered" evidence="5">
    <location>
        <begin position="113"/>
        <end position="149"/>
    </location>
</feature>
<dbReference type="GO" id="GO:0005385">
    <property type="term" value="F:zinc ion transmembrane transporter activity"/>
    <property type="evidence" value="ECO:0007669"/>
    <property type="project" value="TreeGrafter"/>
</dbReference>
<feature type="transmembrane region" description="Helical" evidence="6">
    <location>
        <begin position="71"/>
        <end position="90"/>
    </location>
</feature>
<keyword evidence="8" id="KW-1185">Reference proteome</keyword>
<evidence type="ECO:0000256" key="2">
    <source>
        <dbReference type="ARBA" id="ARBA00022692"/>
    </source>
</evidence>
<keyword evidence="3 6" id="KW-1133">Transmembrane helix</keyword>
<feature type="transmembrane region" description="Helical" evidence="6">
    <location>
        <begin position="6"/>
        <end position="26"/>
    </location>
</feature>
<name>A0A0L0GDF9_9EUKA</name>
<feature type="transmembrane region" description="Helical" evidence="6">
    <location>
        <begin position="269"/>
        <end position="290"/>
    </location>
</feature>
<evidence type="ECO:0000256" key="4">
    <source>
        <dbReference type="ARBA" id="ARBA00023136"/>
    </source>
</evidence>
<evidence type="ECO:0000256" key="6">
    <source>
        <dbReference type="SAM" id="Phobius"/>
    </source>
</evidence>
<dbReference type="Pfam" id="PF02535">
    <property type="entry name" value="Zip"/>
    <property type="match status" value="1"/>
</dbReference>
<dbReference type="PANTHER" id="PTHR11040:SF44">
    <property type="entry name" value="PROTEIN ZNTC-RELATED"/>
    <property type="match status" value="1"/>
</dbReference>
<reference evidence="7 8" key="1">
    <citation type="submission" date="2011-02" db="EMBL/GenBank/DDBJ databases">
        <title>The Genome Sequence of Sphaeroforma arctica JP610.</title>
        <authorList>
            <consortium name="The Broad Institute Genome Sequencing Platform"/>
            <person name="Russ C."/>
            <person name="Cuomo C."/>
            <person name="Young S.K."/>
            <person name="Zeng Q."/>
            <person name="Gargeya S."/>
            <person name="Alvarado L."/>
            <person name="Berlin A."/>
            <person name="Chapman S.B."/>
            <person name="Chen Z."/>
            <person name="Freedman E."/>
            <person name="Gellesch M."/>
            <person name="Goldberg J."/>
            <person name="Griggs A."/>
            <person name="Gujja S."/>
            <person name="Heilman E."/>
            <person name="Heiman D."/>
            <person name="Howarth C."/>
            <person name="Mehta T."/>
            <person name="Neiman D."/>
            <person name="Pearson M."/>
            <person name="Roberts A."/>
            <person name="Saif S."/>
            <person name="Shea T."/>
            <person name="Shenoy N."/>
            <person name="Sisk P."/>
            <person name="Stolte C."/>
            <person name="Sykes S."/>
            <person name="White J."/>
            <person name="Yandava C."/>
            <person name="Burger G."/>
            <person name="Gray M.W."/>
            <person name="Holland P.W.H."/>
            <person name="King N."/>
            <person name="Lang F.B.F."/>
            <person name="Roger A.J."/>
            <person name="Ruiz-Trillo I."/>
            <person name="Haas B."/>
            <person name="Nusbaum C."/>
            <person name="Birren B."/>
        </authorList>
    </citation>
    <scope>NUCLEOTIDE SEQUENCE [LARGE SCALE GENOMIC DNA]</scope>
    <source>
        <strain evidence="7 8">JP610</strain>
    </source>
</reference>
<keyword evidence="4 6" id="KW-0472">Membrane</keyword>
<evidence type="ECO:0008006" key="9">
    <source>
        <dbReference type="Google" id="ProtNLM"/>
    </source>
</evidence>
<feature type="transmembrane region" description="Helical" evidence="6">
    <location>
        <begin position="302"/>
        <end position="320"/>
    </location>
</feature>
<organism evidence="7 8">
    <name type="scientific">Sphaeroforma arctica JP610</name>
    <dbReference type="NCBI Taxonomy" id="667725"/>
    <lineage>
        <taxon>Eukaryota</taxon>
        <taxon>Ichthyosporea</taxon>
        <taxon>Ichthyophonida</taxon>
        <taxon>Sphaeroforma</taxon>
    </lineage>
</organism>
<comment type="subcellular location">
    <subcellularLocation>
        <location evidence="1">Membrane</location>
        <topology evidence="1">Multi-pass membrane protein</topology>
    </subcellularLocation>
</comment>
<evidence type="ECO:0000313" key="7">
    <source>
        <dbReference type="EMBL" id="KNC87047.1"/>
    </source>
</evidence>
<accession>A0A0L0GDF9</accession>
<evidence type="ECO:0000256" key="1">
    <source>
        <dbReference type="ARBA" id="ARBA00004141"/>
    </source>
</evidence>
<dbReference type="EMBL" id="KQ241624">
    <property type="protein sequence ID" value="KNC87047.1"/>
    <property type="molecule type" value="Genomic_DNA"/>
</dbReference>
<feature type="transmembrane region" description="Helical" evidence="6">
    <location>
        <begin position="341"/>
        <end position="357"/>
    </location>
</feature>
<dbReference type="GO" id="GO:0016020">
    <property type="term" value="C:membrane"/>
    <property type="evidence" value="ECO:0007669"/>
    <property type="project" value="UniProtKB-SubCell"/>
</dbReference>
<dbReference type="PANTHER" id="PTHR11040">
    <property type="entry name" value="ZINC/IRON TRANSPORTER"/>
    <property type="match status" value="1"/>
</dbReference>
<dbReference type="AlphaFoldDB" id="A0A0L0GDF9"/>
<dbReference type="STRING" id="667725.A0A0L0GDF9"/>
<gene>
    <name evidence="7" type="ORF">SARC_00793</name>
</gene>
<protein>
    <recommendedName>
        <fullName evidence="9">Zinc/iron permease</fullName>
    </recommendedName>
</protein>
<proteinExistence type="predicted"/>
<dbReference type="OrthoDB" id="448280at2759"/>
<dbReference type="RefSeq" id="XP_014160949.1">
    <property type="nucleotide sequence ID" value="XM_014305474.1"/>
</dbReference>
<dbReference type="eggNOG" id="KOG1558">
    <property type="taxonomic scope" value="Eukaryota"/>
</dbReference>
<feature type="transmembrane region" description="Helical" evidence="6">
    <location>
        <begin position="38"/>
        <end position="59"/>
    </location>
</feature>
<evidence type="ECO:0000256" key="3">
    <source>
        <dbReference type="ARBA" id="ARBA00022989"/>
    </source>
</evidence>
<evidence type="ECO:0000313" key="8">
    <source>
        <dbReference type="Proteomes" id="UP000054560"/>
    </source>
</evidence>
<keyword evidence="2 6" id="KW-0812">Transmembrane</keyword>
<feature type="transmembrane region" description="Helical" evidence="6">
    <location>
        <begin position="237"/>
        <end position="260"/>
    </location>
</feature>
<evidence type="ECO:0000256" key="5">
    <source>
        <dbReference type="SAM" id="MobiDB-lite"/>
    </source>
</evidence>
<sequence>MIDVTAMRWVAFVTTFLVGMCGLLVFPLKKLDAQRQNLVISYFNAFGAGVMISIGLIHLLHEAHEDLEKYYTFPMAFFLAGIGYGIIYFCEDVILVEIVNRYSSVLKDASYEVHSHGPTQRQSHANTHSHHESELCHTHSNPHGGHAHRMSLAGARSYGSLQEHHHEHHMHQYGPSETRIPEEDELLGHPAKSADSAADDLNEMRSTFVAFALQLVLSVHAVFEGLAMGASTTSENMLAVLLAILAHKGVEAFVIGSAFLKSTLSKRNIFFLMLLFALATPAGVMIGGIAGQEGADVAKIRGILVSLSAGSFIYVGSLLLEDDDHVGDCHDLKKAGSKTRFFLWSVGFGVFALYSYLKGGCHH</sequence>
<dbReference type="GeneID" id="25901297"/>